<dbReference type="InterPro" id="IPR005615">
    <property type="entry name" value="Glutathione_synthase"/>
</dbReference>
<accession>A0A183DBA3</accession>
<dbReference type="InterPro" id="IPR016185">
    <property type="entry name" value="PreATP-grasp_dom_sf"/>
</dbReference>
<name>A0A183DBA3_9BILA</name>
<dbReference type="GO" id="GO:0005829">
    <property type="term" value="C:cytosol"/>
    <property type="evidence" value="ECO:0007669"/>
    <property type="project" value="TreeGrafter"/>
</dbReference>
<dbReference type="Proteomes" id="UP000271098">
    <property type="component" value="Unassembled WGS sequence"/>
</dbReference>
<evidence type="ECO:0000259" key="4">
    <source>
        <dbReference type="Pfam" id="PF03199"/>
    </source>
</evidence>
<keyword evidence="6" id="KW-1185">Reference proteome</keyword>
<dbReference type="PANTHER" id="PTHR11130">
    <property type="entry name" value="GLUTATHIONE SYNTHETASE"/>
    <property type="match status" value="1"/>
</dbReference>
<dbReference type="Pfam" id="PF03199">
    <property type="entry name" value="GSH_synthase"/>
    <property type="match status" value="1"/>
</dbReference>
<evidence type="ECO:0000313" key="5">
    <source>
        <dbReference type="EMBL" id="VDK52997.1"/>
    </source>
</evidence>
<dbReference type="InterPro" id="IPR004887">
    <property type="entry name" value="GSH_synth_subst-bd"/>
</dbReference>
<dbReference type="WBParaSite" id="GPUH_0000600201-mRNA-1">
    <property type="protein sequence ID" value="GPUH_0000600201-mRNA-1"/>
    <property type="gene ID" value="GPUH_0000600201"/>
</dbReference>
<dbReference type="Gene3D" id="3.40.50.1760">
    <property type="entry name" value="Glutathione synthase, substrate-binding domain superfamily, eukaryotic"/>
    <property type="match status" value="1"/>
</dbReference>
<dbReference type="InterPro" id="IPR037013">
    <property type="entry name" value="GSH-S_sub-bd_sf"/>
</dbReference>
<reference evidence="5 6" key="2">
    <citation type="submission" date="2018-11" db="EMBL/GenBank/DDBJ databases">
        <authorList>
            <consortium name="Pathogen Informatics"/>
        </authorList>
    </citation>
    <scope>NUCLEOTIDE SEQUENCE [LARGE SCALE GENOMIC DNA]</scope>
</reference>
<sequence>LGYGVAEAIVLFIVEKVNQNQIDQRHVEYRLDEISGQQVRCMRVTLTESAKRLNVDESSHHLYLDDTHRVGVVYFRAGYSPDNYPTEKEWTARRIMELSDAIKCPFIGLQLANTKKVQQVLSEEGVVEKFIEDAALCIKIRRTFACMWGLGNDDRRTENAVDVSWNILSYCYITSYLEVEENPVTLNEFFINNRGQSSCSLIC</sequence>
<dbReference type="GO" id="GO:0004363">
    <property type="term" value="F:glutathione synthase activity"/>
    <property type="evidence" value="ECO:0007669"/>
    <property type="project" value="UniProtKB-EC"/>
</dbReference>
<protein>
    <recommendedName>
        <fullName evidence="1">Glutathione synthetase</fullName>
    </recommendedName>
    <alternativeName>
        <fullName evidence="2">Glutathione synthase</fullName>
    </alternativeName>
</protein>
<dbReference type="OrthoDB" id="2020073at2759"/>
<evidence type="ECO:0000256" key="3">
    <source>
        <dbReference type="ARBA" id="ARBA00048871"/>
    </source>
</evidence>
<evidence type="ECO:0000256" key="2">
    <source>
        <dbReference type="ARBA" id="ARBA00030403"/>
    </source>
</evidence>
<reference evidence="7" key="1">
    <citation type="submission" date="2016-06" db="UniProtKB">
        <authorList>
            <consortium name="WormBaseParasite"/>
        </authorList>
    </citation>
    <scope>IDENTIFICATION</scope>
</reference>
<evidence type="ECO:0000313" key="6">
    <source>
        <dbReference type="Proteomes" id="UP000271098"/>
    </source>
</evidence>
<evidence type="ECO:0000313" key="7">
    <source>
        <dbReference type="WBParaSite" id="GPUH_0000600201-mRNA-1"/>
    </source>
</evidence>
<comment type="catalytic activity">
    <reaction evidence="3">
        <text>gamma-L-glutamyl-L-cysteine + glycine + ATP = glutathione + ADP + phosphate + H(+)</text>
        <dbReference type="Rhea" id="RHEA:13557"/>
        <dbReference type="ChEBI" id="CHEBI:15378"/>
        <dbReference type="ChEBI" id="CHEBI:30616"/>
        <dbReference type="ChEBI" id="CHEBI:43474"/>
        <dbReference type="ChEBI" id="CHEBI:57305"/>
        <dbReference type="ChEBI" id="CHEBI:57925"/>
        <dbReference type="ChEBI" id="CHEBI:58173"/>
        <dbReference type="ChEBI" id="CHEBI:456216"/>
        <dbReference type="EC" id="6.3.2.3"/>
    </reaction>
    <physiologicalReaction direction="left-to-right" evidence="3">
        <dbReference type="Rhea" id="RHEA:13558"/>
    </physiologicalReaction>
</comment>
<evidence type="ECO:0000256" key="1">
    <source>
        <dbReference type="ARBA" id="ARBA00020821"/>
    </source>
</evidence>
<dbReference type="GO" id="GO:0005524">
    <property type="term" value="F:ATP binding"/>
    <property type="evidence" value="ECO:0007669"/>
    <property type="project" value="InterPro"/>
</dbReference>
<gene>
    <name evidence="5" type="ORF">GPUH_LOCUS5994</name>
</gene>
<dbReference type="GO" id="GO:0043295">
    <property type="term" value="F:glutathione binding"/>
    <property type="evidence" value="ECO:0007669"/>
    <property type="project" value="TreeGrafter"/>
</dbReference>
<organism evidence="7">
    <name type="scientific">Gongylonema pulchrum</name>
    <dbReference type="NCBI Taxonomy" id="637853"/>
    <lineage>
        <taxon>Eukaryota</taxon>
        <taxon>Metazoa</taxon>
        <taxon>Ecdysozoa</taxon>
        <taxon>Nematoda</taxon>
        <taxon>Chromadorea</taxon>
        <taxon>Rhabditida</taxon>
        <taxon>Spirurina</taxon>
        <taxon>Spiruromorpha</taxon>
        <taxon>Spiruroidea</taxon>
        <taxon>Gongylonematidae</taxon>
        <taxon>Gongylonema</taxon>
    </lineage>
</organism>
<dbReference type="AlphaFoldDB" id="A0A183DBA3"/>
<proteinExistence type="predicted"/>
<feature type="domain" description="Glutathione synthase substrate-binding" evidence="4">
    <location>
        <begin position="8"/>
        <end position="112"/>
    </location>
</feature>
<dbReference type="PANTHER" id="PTHR11130:SF0">
    <property type="entry name" value="GLUTATHIONE SYNTHETASE"/>
    <property type="match status" value="1"/>
</dbReference>
<dbReference type="EMBL" id="UYRT01013412">
    <property type="protein sequence ID" value="VDK52997.1"/>
    <property type="molecule type" value="Genomic_DNA"/>
</dbReference>
<dbReference type="SUPFAM" id="SSF52440">
    <property type="entry name" value="PreATP-grasp domain"/>
    <property type="match status" value="1"/>
</dbReference>